<gene>
    <name evidence="2" type="ORF">PR048_031525</name>
</gene>
<accession>A0ABQ9G6K7</accession>
<name>A0ABQ9G6K7_9NEOP</name>
<proteinExistence type="predicted"/>
<evidence type="ECO:0000256" key="1">
    <source>
        <dbReference type="SAM" id="MobiDB-lite"/>
    </source>
</evidence>
<keyword evidence="3" id="KW-1185">Reference proteome</keyword>
<sequence length="782" mass="85586">MKGQRSGPPSKKTRSYGLDRSRPHQGGACGFNSSKMLLSGEVVPRYTLRLEVAYLLWTAFNCSQFFRCTLVNTPFRAMAIFPHSLLFPDERKELNDNFYTGHVSVKQRFNSAIALHFPLLQLRDLALSDFGGALDEEAQYCSTAPSASDNIRLLLEATNARLHHRGSKLEPRSDLRLTLKTVAPFEFRAGLEFEMKFISNRRSWLFEISIRDQQPSPTHISSAYWSLGCVLIGCCPAPGSCGIRKVFPCKSAVGPEACKAGPIICDPIAKVTSLYTAGHPRENPPTNGTVRHDSHMRRSGDPAGDGTSWEASRLTAQPPWGPSLLRQAFSPTAPSRRELQYVRRLFLGVSGRPAVAVVGWCATGLDCGRFWVRIPTKAWVLFNSGPSGEMHGEMKEAMREARGDNACVFTREVIVATRVAPPGVWWGLRGDWYLGGERNTTSTECLTGHLRDKNERERETDLRAAAVNLLVSYQGEAGSIPGRVTPGCRWSSGFLSGISRYLCPFIPALIHCYLISPASALKTSFVKSRPNLSNLTSYKGGEKCEGGEVDGTSRVGGFLSHFPSFFFSLWRQRRCKWRAGATMPLCDCFERQVLIRAGVIPSQGRKCSFALELPFQNEQSAAGSRQSYIGELDLGLPTARLQVASSQSELVVLATAHFIVNSLQITLPPVKRISAADATGRVYSVPRCSLVSDRNALSLLAPAACTENRLECSPPTKANRVQSPAGSLPDFRKVGIVLDDSAGLGGFFSGIPPSTLVTAIWRRSILAFISPSSALKTSSRAA</sequence>
<reference evidence="2 3" key="1">
    <citation type="submission" date="2023-02" db="EMBL/GenBank/DDBJ databases">
        <title>LHISI_Scaffold_Assembly.</title>
        <authorList>
            <person name="Stuart O.P."/>
            <person name="Cleave R."/>
            <person name="Magrath M.J.L."/>
            <person name="Mikheyev A.S."/>
        </authorList>
    </citation>
    <scope>NUCLEOTIDE SEQUENCE [LARGE SCALE GENOMIC DNA]</scope>
    <source>
        <strain evidence="2">Daus_M_001</strain>
        <tissue evidence="2">Leg muscle</tissue>
    </source>
</reference>
<dbReference type="EMBL" id="JARBHB010000015">
    <property type="protein sequence ID" value="KAJ8867722.1"/>
    <property type="molecule type" value="Genomic_DNA"/>
</dbReference>
<organism evidence="2 3">
    <name type="scientific">Dryococelus australis</name>
    <dbReference type="NCBI Taxonomy" id="614101"/>
    <lineage>
        <taxon>Eukaryota</taxon>
        <taxon>Metazoa</taxon>
        <taxon>Ecdysozoa</taxon>
        <taxon>Arthropoda</taxon>
        <taxon>Hexapoda</taxon>
        <taxon>Insecta</taxon>
        <taxon>Pterygota</taxon>
        <taxon>Neoptera</taxon>
        <taxon>Polyneoptera</taxon>
        <taxon>Phasmatodea</taxon>
        <taxon>Verophasmatodea</taxon>
        <taxon>Anareolatae</taxon>
        <taxon>Phasmatidae</taxon>
        <taxon>Eurycanthinae</taxon>
        <taxon>Dryococelus</taxon>
    </lineage>
</organism>
<feature type="compositionally biased region" description="Basic and acidic residues" evidence="1">
    <location>
        <begin position="290"/>
        <end position="300"/>
    </location>
</feature>
<feature type="region of interest" description="Disordered" evidence="1">
    <location>
        <begin position="277"/>
        <end position="318"/>
    </location>
</feature>
<feature type="region of interest" description="Disordered" evidence="1">
    <location>
        <begin position="1"/>
        <end position="24"/>
    </location>
</feature>
<dbReference type="Proteomes" id="UP001159363">
    <property type="component" value="Chromosome 14"/>
</dbReference>
<comment type="caution">
    <text evidence="2">The sequence shown here is derived from an EMBL/GenBank/DDBJ whole genome shotgun (WGS) entry which is preliminary data.</text>
</comment>
<evidence type="ECO:0000313" key="2">
    <source>
        <dbReference type="EMBL" id="KAJ8867722.1"/>
    </source>
</evidence>
<protein>
    <submittedName>
        <fullName evidence="2">Uncharacterized protein</fullName>
    </submittedName>
</protein>
<evidence type="ECO:0000313" key="3">
    <source>
        <dbReference type="Proteomes" id="UP001159363"/>
    </source>
</evidence>